<organism evidence="1 2">
    <name type="scientific">Hypothenemus hampei</name>
    <name type="common">Coffee berry borer</name>
    <dbReference type="NCBI Taxonomy" id="57062"/>
    <lineage>
        <taxon>Eukaryota</taxon>
        <taxon>Metazoa</taxon>
        <taxon>Ecdysozoa</taxon>
        <taxon>Arthropoda</taxon>
        <taxon>Hexapoda</taxon>
        <taxon>Insecta</taxon>
        <taxon>Pterygota</taxon>
        <taxon>Neoptera</taxon>
        <taxon>Endopterygota</taxon>
        <taxon>Coleoptera</taxon>
        <taxon>Polyphaga</taxon>
        <taxon>Cucujiformia</taxon>
        <taxon>Curculionidae</taxon>
        <taxon>Scolytinae</taxon>
        <taxon>Hypothenemus</taxon>
    </lineage>
</organism>
<dbReference type="EMBL" id="JBDJPC010000008">
    <property type="protein sequence ID" value="KAL1492477.1"/>
    <property type="molecule type" value="Genomic_DNA"/>
</dbReference>
<comment type="caution">
    <text evidence="1">The sequence shown here is derived from an EMBL/GenBank/DDBJ whole genome shotgun (WGS) entry which is preliminary data.</text>
</comment>
<evidence type="ECO:0000313" key="1">
    <source>
        <dbReference type="EMBL" id="KAL1492477.1"/>
    </source>
</evidence>
<evidence type="ECO:0000313" key="2">
    <source>
        <dbReference type="Proteomes" id="UP001566132"/>
    </source>
</evidence>
<sequence>MKLLEDWGLDSFAENFESEGNNDESFKLLDYETIKGLFPKSGPRLIFVKKFKEYMDKLNSKIQEPNPLINNNNYLFETASTVSTDTYDSGSLYTFIPNDDLLLDDVSSPLDSSPIFISLSEKTSIEEKKHDNELEGASSSKKMKLNKISVFPKVSLESVLTKYPEGKIIINNKQKLKNDLRKNLQKLITATLLQKVALEIDYFPSKNNTTYYVPYNSENKCGPKGKLYTKLINIKSSLKLANACQSQNIPSLPEQSSDQEIDENTTNLILKVGTEPISRIFEAWEQTYSVRRKMYMNTPLHAIMDEFPCLKMKLGLELIETDFNRKHNDLIDVIYCTCEKLSNAILAEARERRIELHDIGIKAFTTVNALLTLPYLFGPLTIKKGRKGITWRPSRSEVQESFFFYIKDINKLDKIIEDRKNKLEKFGLTIQPFAVIYPLNDSSEFTFLIIINNIKYRVDTGIRCLELLFKLFHGIDIDYPSESEHIWLFIEQTVFKMTPKKMSAVASSVIADINYPLQK</sequence>
<keyword evidence="2" id="KW-1185">Reference proteome</keyword>
<name>A0ABD1ECU4_HYPHA</name>
<protein>
    <recommendedName>
        <fullName evidence="3">SAM domain-containing protein</fullName>
    </recommendedName>
</protein>
<evidence type="ECO:0008006" key="3">
    <source>
        <dbReference type="Google" id="ProtNLM"/>
    </source>
</evidence>
<gene>
    <name evidence="1" type="ORF">ABEB36_010727</name>
</gene>
<reference evidence="1 2" key="1">
    <citation type="submission" date="2024-05" db="EMBL/GenBank/DDBJ databases">
        <title>Genetic variation in Jamaican populations of the coffee berry borer (Hypothenemus hampei).</title>
        <authorList>
            <person name="Errbii M."/>
            <person name="Myrie A."/>
        </authorList>
    </citation>
    <scope>NUCLEOTIDE SEQUENCE [LARGE SCALE GENOMIC DNA]</scope>
    <source>
        <strain evidence="1">JA-Hopewell-2020-01-JO</strain>
        <tissue evidence="1">Whole body</tissue>
    </source>
</reference>
<dbReference type="Proteomes" id="UP001566132">
    <property type="component" value="Unassembled WGS sequence"/>
</dbReference>
<accession>A0ABD1ECU4</accession>
<proteinExistence type="predicted"/>
<dbReference type="AlphaFoldDB" id="A0ABD1ECU4"/>